<accession>A0A512BT05</accession>
<gene>
    <name evidence="1" type="ORF">MAE02_28220</name>
</gene>
<dbReference type="Proteomes" id="UP000321085">
    <property type="component" value="Unassembled WGS sequence"/>
</dbReference>
<organism evidence="1 2">
    <name type="scientific">Microvirga aerophila</name>
    <dbReference type="NCBI Taxonomy" id="670291"/>
    <lineage>
        <taxon>Bacteria</taxon>
        <taxon>Pseudomonadati</taxon>
        <taxon>Pseudomonadota</taxon>
        <taxon>Alphaproteobacteria</taxon>
        <taxon>Hyphomicrobiales</taxon>
        <taxon>Methylobacteriaceae</taxon>
        <taxon>Microvirga</taxon>
    </lineage>
</organism>
<protein>
    <submittedName>
        <fullName evidence="1">Uncharacterized protein</fullName>
    </submittedName>
</protein>
<dbReference type="AlphaFoldDB" id="A0A512BT05"/>
<keyword evidence="2" id="KW-1185">Reference proteome</keyword>
<sequence length="69" mass="7582">MPKLTVSWDDNGPLLETAEVENPISDRRWSAPIGQLTDDERQGLLSAAQALAQQIADLAAEDTFFSNPR</sequence>
<proteinExistence type="predicted"/>
<dbReference type="OrthoDB" id="8020340at2"/>
<name>A0A512BT05_9HYPH</name>
<evidence type="ECO:0000313" key="2">
    <source>
        <dbReference type="Proteomes" id="UP000321085"/>
    </source>
</evidence>
<reference evidence="1 2" key="1">
    <citation type="submission" date="2019-07" db="EMBL/GenBank/DDBJ databases">
        <title>Whole genome shotgun sequence of Microvirga aerophila NBRC 106136.</title>
        <authorList>
            <person name="Hosoyama A."/>
            <person name="Uohara A."/>
            <person name="Ohji S."/>
            <person name="Ichikawa N."/>
        </authorList>
    </citation>
    <scope>NUCLEOTIDE SEQUENCE [LARGE SCALE GENOMIC DNA]</scope>
    <source>
        <strain evidence="1 2">NBRC 106136</strain>
    </source>
</reference>
<dbReference type="RefSeq" id="WP_114187279.1">
    <property type="nucleotide sequence ID" value="NZ_BJYU01000035.1"/>
</dbReference>
<comment type="caution">
    <text evidence="1">The sequence shown here is derived from an EMBL/GenBank/DDBJ whole genome shotgun (WGS) entry which is preliminary data.</text>
</comment>
<dbReference type="EMBL" id="BJYU01000035">
    <property type="protein sequence ID" value="GEO15126.1"/>
    <property type="molecule type" value="Genomic_DNA"/>
</dbReference>
<evidence type="ECO:0000313" key="1">
    <source>
        <dbReference type="EMBL" id="GEO15126.1"/>
    </source>
</evidence>